<keyword evidence="1 2" id="KW-0694">RNA-binding</keyword>
<dbReference type="Pfam" id="PF13865">
    <property type="entry name" value="FoP_duplication"/>
    <property type="match status" value="1"/>
</dbReference>
<reference evidence="5" key="1">
    <citation type="journal article" date="2020" name="Stud. Mycol.">
        <title>101 Dothideomycetes genomes: a test case for predicting lifestyles and emergence of pathogens.</title>
        <authorList>
            <person name="Haridas S."/>
            <person name="Albert R."/>
            <person name="Binder M."/>
            <person name="Bloem J."/>
            <person name="Labutti K."/>
            <person name="Salamov A."/>
            <person name="Andreopoulos B."/>
            <person name="Baker S."/>
            <person name="Barry K."/>
            <person name="Bills G."/>
            <person name="Bluhm B."/>
            <person name="Cannon C."/>
            <person name="Castanera R."/>
            <person name="Culley D."/>
            <person name="Daum C."/>
            <person name="Ezra D."/>
            <person name="Gonzalez J."/>
            <person name="Henrissat B."/>
            <person name="Kuo A."/>
            <person name="Liang C."/>
            <person name="Lipzen A."/>
            <person name="Lutzoni F."/>
            <person name="Magnuson J."/>
            <person name="Mondo S."/>
            <person name="Nolan M."/>
            <person name="Ohm R."/>
            <person name="Pangilinan J."/>
            <person name="Park H.-J."/>
            <person name="Ramirez L."/>
            <person name="Alfaro M."/>
            <person name="Sun H."/>
            <person name="Tritt A."/>
            <person name="Yoshinaga Y."/>
            <person name="Zwiers L.-H."/>
            <person name="Turgeon B."/>
            <person name="Goodwin S."/>
            <person name="Spatafora J."/>
            <person name="Crous P."/>
            <person name="Grigoriev I."/>
        </authorList>
    </citation>
    <scope>NUCLEOTIDE SEQUENCE</scope>
    <source>
        <strain evidence="5">CBS 262.69</strain>
    </source>
</reference>
<organism evidence="5 6">
    <name type="scientific">Trichodelitschia bisporula</name>
    <dbReference type="NCBI Taxonomy" id="703511"/>
    <lineage>
        <taxon>Eukaryota</taxon>
        <taxon>Fungi</taxon>
        <taxon>Dikarya</taxon>
        <taxon>Ascomycota</taxon>
        <taxon>Pezizomycotina</taxon>
        <taxon>Dothideomycetes</taxon>
        <taxon>Dothideomycetes incertae sedis</taxon>
        <taxon>Phaeotrichales</taxon>
        <taxon>Phaeotrichaceae</taxon>
        <taxon>Trichodelitschia</taxon>
    </lineage>
</organism>
<keyword evidence="6" id="KW-1185">Reference proteome</keyword>
<dbReference type="GO" id="GO:0003729">
    <property type="term" value="F:mRNA binding"/>
    <property type="evidence" value="ECO:0007669"/>
    <property type="project" value="TreeGrafter"/>
</dbReference>
<dbReference type="Pfam" id="PF00076">
    <property type="entry name" value="RRM_1"/>
    <property type="match status" value="1"/>
</dbReference>
<dbReference type="PANTHER" id="PTHR19965">
    <property type="entry name" value="RNA AND EXPORT FACTOR BINDING PROTEIN"/>
    <property type="match status" value="1"/>
</dbReference>
<dbReference type="InterPro" id="IPR025715">
    <property type="entry name" value="FoP_C"/>
</dbReference>
<accession>A0A6G1HZJ5</accession>
<protein>
    <recommendedName>
        <fullName evidence="4">RRM domain-containing protein</fullName>
    </recommendedName>
</protein>
<evidence type="ECO:0000256" key="2">
    <source>
        <dbReference type="PROSITE-ProRule" id="PRU00176"/>
    </source>
</evidence>
<dbReference type="PANTHER" id="PTHR19965:SF35">
    <property type="entry name" value="RNA ANNEALING PROTEIN YRA1"/>
    <property type="match status" value="1"/>
</dbReference>
<dbReference type="InterPro" id="IPR000504">
    <property type="entry name" value="RRM_dom"/>
</dbReference>
<dbReference type="Proteomes" id="UP000799640">
    <property type="component" value="Unassembled WGS sequence"/>
</dbReference>
<dbReference type="EMBL" id="ML996693">
    <property type="protein sequence ID" value="KAF2401450.1"/>
    <property type="molecule type" value="Genomic_DNA"/>
</dbReference>
<feature type="region of interest" description="Disordered" evidence="3">
    <location>
        <begin position="1"/>
        <end position="59"/>
    </location>
</feature>
<feature type="region of interest" description="Disordered" evidence="3">
    <location>
        <begin position="144"/>
        <end position="238"/>
    </location>
</feature>
<name>A0A6G1HZJ5_9PEZI</name>
<dbReference type="SMART" id="SM00360">
    <property type="entry name" value="RRM"/>
    <property type="match status" value="1"/>
</dbReference>
<sequence length="238" mass="24896">MAAMQNDKLNKSLDQIMSETRRPRRTRNAGKPTPAPVGGIKKAVKGAKKDPKVKATAGPTVSGEGKIIVSNLPIDVTEAQIKKVLLVYGKDGKSRGVATIIFFKHESAAKAAKELDGIKVDNRPMKIEVIVNAQEAPLPAPAKSLADRVAQPKTNKSQPKPATSGRAAAAAKGKAKGKGPRARAGNAGRAKPKTTEELDAEMADYWEAGTGPNGGDATMTTNGAAQPIVNDTGMEDEI</sequence>
<dbReference type="GO" id="GO:0005634">
    <property type="term" value="C:nucleus"/>
    <property type="evidence" value="ECO:0007669"/>
    <property type="project" value="TreeGrafter"/>
</dbReference>
<dbReference type="InterPro" id="IPR012677">
    <property type="entry name" value="Nucleotide-bd_a/b_plait_sf"/>
</dbReference>
<dbReference type="SUPFAM" id="SSF54928">
    <property type="entry name" value="RNA-binding domain, RBD"/>
    <property type="match status" value="1"/>
</dbReference>
<evidence type="ECO:0000259" key="4">
    <source>
        <dbReference type="PROSITE" id="PS50102"/>
    </source>
</evidence>
<evidence type="ECO:0000313" key="6">
    <source>
        <dbReference type="Proteomes" id="UP000799640"/>
    </source>
</evidence>
<dbReference type="AlphaFoldDB" id="A0A6G1HZJ5"/>
<dbReference type="InterPro" id="IPR051229">
    <property type="entry name" value="ALYREF_mRNA_export"/>
</dbReference>
<gene>
    <name evidence="5" type="ORF">EJ06DRAFT_392735</name>
</gene>
<dbReference type="PROSITE" id="PS50102">
    <property type="entry name" value="RRM"/>
    <property type="match status" value="1"/>
</dbReference>
<dbReference type="SMART" id="SM01218">
    <property type="entry name" value="FoP_duplication"/>
    <property type="match status" value="1"/>
</dbReference>
<evidence type="ECO:0000256" key="3">
    <source>
        <dbReference type="SAM" id="MobiDB-lite"/>
    </source>
</evidence>
<dbReference type="InterPro" id="IPR035979">
    <property type="entry name" value="RBD_domain_sf"/>
</dbReference>
<evidence type="ECO:0000313" key="5">
    <source>
        <dbReference type="EMBL" id="KAF2401450.1"/>
    </source>
</evidence>
<feature type="domain" description="RRM" evidence="4">
    <location>
        <begin position="65"/>
        <end position="132"/>
    </location>
</feature>
<evidence type="ECO:0000256" key="1">
    <source>
        <dbReference type="ARBA" id="ARBA00022884"/>
    </source>
</evidence>
<feature type="compositionally biased region" description="Low complexity" evidence="3">
    <location>
        <begin position="159"/>
        <end position="172"/>
    </location>
</feature>
<proteinExistence type="predicted"/>
<dbReference type="Gene3D" id="3.30.70.330">
    <property type="match status" value="1"/>
</dbReference>
<dbReference type="OrthoDB" id="346839at2759"/>